<reference evidence="9" key="1">
    <citation type="submission" date="2018-06" db="EMBL/GenBank/DDBJ databases">
        <title>Description of Blautia argi sp. nov., a new anaerobic isolated from dog feces.</title>
        <authorList>
            <person name="Chang Y.-H."/>
            <person name="Paek J."/>
            <person name="Shin Y."/>
        </authorList>
    </citation>
    <scope>NUCLEOTIDE SEQUENCE [LARGE SCALE GENOMIC DNA]</scope>
    <source>
        <strain evidence="9">KCTC 15426</strain>
    </source>
</reference>
<dbReference type="GO" id="GO:0046872">
    <property type="term" value="F:metal ion binding"/>
    <property type="evidence" value="ECO:0007669"/>
    <property type="project" value="UniProtKB-KW"/>
</dbReference>
<dbReference type="EMBL" id="CP030280">
    <property type="protein sequence ID" value="AWY99272.1"/>
    <property type="molecule type" value="Genomic_DNA"/>
</dbReference>
<evidence type="ECO:0000313" key="9">
    <source>
        <dbReference type="Proteomes" id="UP000250003"/>
    </source>
</evidence>
<organism evidence="8 9">
    <name type="scientific">Blautia argi</name>
    <dbReference type="NCBI Taxonomy" id="1912897"/>
    <lineage>
        <taxon>Bacteria</taxon>
        <taxon>Bacillati</taxon>
        <taxon>Bacillota</taxon>
        <taxon>Clostridia</taxon>
        <taxon>Lachnospirales</taxon>
        <taxon>Lachnospiraceae</taxon>
        <taxon>Blautia</taxon>
    </lineage>
</organism>
<evidence type="ECO:0000256" key="1">
    <source>
        <dbReference type="ARBA" id="ARBA00001947"/>
    </source>
</evidence>
<dbReference type="GO" id="GO:0046103">
    <property type="term" value="P:inosine biosynthetic process"/>
    <property type="evidence" value="ECO:0007669"/>
    <property type="project" value="TreeGrafter"/>
</dbReference>
<dbReference type="GO" id="GO:0006154">
    <property type="term" value="P:adenosine catabolic process"/>
    <property type="evidence" value="ECO:0007669"/>
    <property type="project" value="TreeGrafter"/>
</dbReference>
<dbReference type="PANTHER" id="PTHR11409">
    <property type="entry name" value="ADENOSINE DEAMINASE"/>
    <property type="match status" value="1"/>
</dbReference>
<dbReference type="Proteomes" id="UP000250003">
    <property type="component" value="Chromosome"/>
</dbReference>
<evidence type="ECO:0000313" key="8">
    <source>
        <dbReference type="EMBL" id="AWY99272.1"/>
    </source>
</evidence>
<protein>
    <recommendedName>
        <fullName evidence="3">adenosine deaminase</fullName>
        <ecNumber evidence="3">3.5.4.4</ecNumber>
    </recommendedName>
</protein>
<dbReference type="InterPro" id="IPR006330">
    <property type="entry name" value="Ado/ade_deaminase"/>
</dbReference>
<dbReference type="OrthoDB" id="9779574at2"/>
<dbReference type="PANTHER" id="PTHR11409:SF43">
    <property type="entry name" value="ADENOSINE DEAMINASE"/>
    <property type="match status" value="1"/>
</dbReference>
<dbReference type="Pfam" id="PF00962">
    <property type="entry name" value="A_deaminase"/>
    <property type="match status" value="1"/>
</dbReference>
<name>A0A2Z4UDZ8_9FIRM</name>
<evidence type="ECO:0000256" key="4">
    <source>
        <dbReference type="ARBA" id="ARBA00022723"/>
    </source>
</evidence>
<dbReference type="GO" id="GO:0005829">
    <property type="term" value="C:cytosol"/>
    <property type="evidence" value="ECO:0007669"/>
    <property type="project" value="TreeGrafter"/>
</dbReference>
<evidence type="ECO:0000259" key="7">
    <source>
        <dbReference type="Pfam" id="PF00962"/>
    </source>
</evidence>
<dbReference type="AlphaFoldDB" id="A0A2Z4UDZ8"/>
<comment type="similarity">
    <text evidence="2">Belongs to the metallo-dependent hydrolases superfamily. Adenosine and AMP deaminases family.</text>
</comment>
<dbReference type="KEGG" id="blau:DQQ01_15380"/>
<accession>A0A2Z4UDZ8</accession>
<evidence type="ECO:0000256" key="3">
    <source>
        <dbReference type="ARBA" id="ARBA00012784"/>
    </source>
</evidence>
<dbReference type="SUPFAM" id="SSF51556">
    <property type="entry name" value="Metallo-dependent hydrolases"/>
    <property type="match status" value="1"/>
</dbReference>
<evidence type="ECO:0000256" key="5">
    <source>
        <dbReference type="ARBA" id="ARBA00022801"/>
    </source>
</evidence>
<dbReference type="EC" id="3.5.4.4" evidence="3"/>
<gene>
    <name evidence="8" type="primary">add</name>
    <name evidence="8" type="ORF">DQQ01_15380</name>
</gene>
<keyword evidence="9" id="KW-1185">Reference proteome</keyword>
<dbReference type="GO" id="GO:0004000">
    <property type="term" value="F:adenosine deaminase activity"/>
    <property type="evidence" value="ECO:0007669"/>
    <property type="project" value="UniProtKB-ARBA"/>
</dbReference>
<dbReference type="NCBIfam" id="TIGR01430">
    <property type="entry name" value="aden_deam"/>
    <property type="match status" value="1"/>
</dbReference>
<dbReference type="RefSeq" id="WP_111920713.1">
    <property type="nucleotide sequence ID" value="NZ_CP030280.1"/>
</dbReference>
<dbReference type="GO" id="GO:0043103">
    <property type="term" value="P:hypoxanthine salvage"/>
    <property type="evidence" value="ECO:0007669"/>
    <property type="project" value="TreeGrafter"/>
</dbReference>
<feature type="domain" description="Adenosine deaminase" evidence="7">
    <location>
        <begin position="9"/>
        <end position="314"/>
    </location>
</feature>
<comment type="cofactor">
    <cofactor evidence="1">
        <name>Zn(2+)</name>
        <dbReference type="ChEBI" id="CHEBI:29105"/>
    </cofactor>
</comment>
<keyword evidence="5 8" id="KW-0378">Hydrolase</keyword>
<dbReference type="InterPro" id="IPR032466">
    <property type="entry name" value="Metal_Hydrolase"/>
</dbReference>
<evidence type="ECO:0000256" key="2">
    <source>
        <dbReference type="ARBA" id="ARBA00006676"/>
    </source>
</evidence>
<dbReference type="Gene3D" id="3.20.20.140">
    <property type="entry name" value="Metal-dependent hydrolases"/>
    <property type="match status" value="1"/>
</dbReference>
<evidence type="ECO:0000256" key="6">
    <source>
        <dbReference type="ARBA" id="ARBA00022833"/>
    </source>
</evidence>
<keyword evidence="6" id="KW-0862">Zinc</keyword>
<proteinExistence type="inferred from homology"/>
<keyword evidence="4" id="KW-0479">Metal-binding</keyword>
<sequence length="316" mass="35277">MSFLQNLEKYDLHCHLDGSLSVECIRSMAGQVGIKLDGDNLEKRLFADFQCKSLAEYLTKFDLPLECLVTKENFTAAVKDVMKTASKERVVYMEIRFAPLLSVREDLSAERIIEAALEGLKQGTAEYGVRGNLILCGMRHMPSEKNAELVKTAKEYYGYGVCGVDLAGDEAAYPVQQQAEMFEMAKKLGIPFTIHAGECGSVESIWNALELGASRIGHGIAARKDPKLMDYCARNKIPFEMCPVSNLQTKAVKSMEEYPLELFLDKGIPITINTDNRTVSNTSMTRELQMIQGYYGFSDEVLEKLMKNAKEAAFSL</sequence>
<dbReference type="InterPro" id="IPR001365">
    <property type="entry name" value="A_deaminase_dom"/>
</dbReference>